<accession>A0ABU2C9H1</accession>
<sequence length="359" mass="41308">MSANLLTAVWAKTDWRPALSVHEWESLLGQARQARLLARLACQHIDNSLLDDVPIGPRVHLEGGLRLAERQQHEVRWEVDRISRALRGIEGPVVVLKGAAYLMANMAAARGRLFADIDLLVPRAQIEAVENALFAAGWISDERDAYNQRYYRQWMHEIPPLRHVHRDSFIDLHHTITPPTSRFNVDGDKLLRDAMPLPGYPGLYILAPVDMVLHSAVHLFQEGEFGHGLRDLLDLRDLLNDFSHQANFWSALIERAEVLGLQIPLFHALFQLRRLLDFQTPEHLQSRLDQLGPNRLSRALMAWMLGLALQPDHPSCDSRWTGLARWLLYVRSHALRMPLHLLIPHLLRKSWMRRFPPKT</sequence>
<reference evidence="1 2" key="1">
    <citation type="submission" date="2023-07" db="EMBL/GenBank/DDBJ databases">
        <title>Sorghum-associated microbial communities from plants grown in Nebraska, USA.</title>
        <authorList>
            <person name="Schachtman D."/>
        </authorList>
    </citation>
    <scope>NUCLEOTIDE SEQUENCE [LARGE SCALE GENOMIC DNA]</scope>
    <source>
        <strain evidence="1 2">BE313</strain>
    </source>
</reference>
<dbReference type="InterPro" id="IPR039498">
    <property type="entry name" value="NTP_transf_5"/>
</dbReference>
<dbReference type="Pfam" id="PF14907">
    <property type="entry name" value="NTP_transf_5"/>
    <property type="match status" value="1"/>
</dbReference>
<evidence type="ECO:0008006" key="3">
    <source>
        <dbReference type="Google" id="ProtNLM"/>
    </source>
</evidence>
<evidence type="ECO:0000313" key="2">
    <source>
        <dbReference type="Proteomes" id="UP001180487"/>
    </source>
</evidence>
<keyword evidence="2" id="KW-1185">Reference proteome</keyword>
<evidence type="ECO:0000313" key="1">
    <source>
        <dbReference type="EMBL" id="MDR7377992.1"/>
    </source>
</evidence>
<name>A0ABU2C9H1_9BURK</name>
<organism evidence="1 2">
    <name type="scientific">Rhodoferax ferrireducens</name>
    <dbReference type="NCBI Taxonomy" id="192843"/>
    <lineage>
        <taxon>Bacteria</taxon>
        <taxon>Pseudomonadati</taxon>
        <taxon>Pseudomonadota</taxon>
        <taxon>Betaproteobacteria</taxon>
        <taxon>Burkholderiales</taxon>
        <taxon>Comamonadaceae</taxon>
        <taxon>Rhodoferax</taxon>
    </lineage>
</organism>
<dbReference type="EMBL" id="JAVDXT010000002">
    <property type="protein sequence ID" value="MDR7377992.1"/>
    <property type="molecule type" value="Genomic_DNA"/>
</dbReference>
<dbReference type="Proteomes" id="UP001180487">
    <property type="component" value="Unassembled WGS sequence"/>
</dbReference>
<dbReference type="RefSeq" id="WP_310373787.1">
    <property type="nucleotide sequence ID" value="NZ_JAVDXT010000002.1"/>
</dbReference>
<comment type="caution">
    <text evidence="1">The sequence shown here is derived from an EMBL/GenBank/DDBJ whole genome shotgun (WGS) entry which is preliminary data.</text>
</comment>
<proteinExistence type="predicted"/>
<protein>
    <recommendedName>
        <fullName evidence="3">Nucleotidyltransferase family protein</fullName>
    </recommendedName>
</protein>
<gene>
    <name evidence="1" type="ORF">J2X19_002671</name>
</gene>